<dbReference type="InterPro" id="IPR051465">
    <property type="entry name" value="Cell_Envelope_Struct_Comp"/>
</dbReference>
<dbReference type="HOGENOM" id="CLU_908207_0_0_9"/>
<dbReference type="PANTHER" id="PTHR43308:SF5">
    <property type="entry name" value="S-LAYER PROTEIN _ PEPTIDOGLYCAN ENDO-BETA-N-ACETYLGLUCOSAMINIDASE"/>
    <property type="match status" value="1"/>
</dbReference>
<organism evidence="3 4">
    <name type="scientific">Acetivibrio clariflavus (strain DSM 19732 / NBRC 101661 / EBR45)</name>
    <name type="common">Clostridium clariflavum</name>
    <dbReference type="NCBI Taxonomy" id="720554"/>
    <lineage>
        <taxon>Bacteria</taxon>
        <taxon>Bacillati</taxon>
        <taxon>Bacillota</taxon>
        <taxon>Clostridia</taxon>
        <taxon>Eubacteriales</taxon>
        <taxon>Oscillospiraceae</taxon>
        <taxon>Acetivibrio</taxon>
    </lineage>
</organism>
<dbReference type="eggNOG" id="COG2247">
    <property type="taxonomic scope" value="Bacteria"/>
</dbReference>
<dbReference type="RefSeq" id="WP_014255460.1">
    <property type="nucleotide sequence ID" value="NC_016627.1"/>
</dbReference>
<sequence length="306" mass="34517" precursor="true">MSRKFLNKILLLLTVAAVFGTKVYAGSTDYLGHWAESQIREFYEKGYVLGYPDGSFKPDREITRAEFFTLINRVFDLKSKGEVTFKDVSKSFWYKDEIYNAVNAGYISGYDDGTIKPDNIVSRIEASKILANLLKWDGSFKKEDFNYKDADEVPDWAKADLFNALQQGYLKSSSDGWILPYKGITRAEAVVLLYKAKVGEIDKDLIPEVNAETELTGVLIDKHCFAFGEPEKDSVECLKMKKCEASGYGVAVKQGDGNYIFYKFDDKGQEIAKEILKTTTKENNVVVRAKGLVSGDIIRITELVEK</sequence>
<keyword evidence="1" id="KW-0677">Repeat</keyword>
<feature type="domain" description="SLH" evidence="2">
    <location>
        <begin position="22"/>
        <end position="85"/>
    </location>
</feature>
<feature type="domain" description="SLH" evidence="2">
    <location>
        <begin position="145"/>
        <end position="207"/>
    </location>
</feature>
<protein>
    <submittedName>
        <fullName evidence="3">Putative S-layer protein</fullName>
    </submittedName>
</protein>
<proteinExistence type="predicted"/>
<dbReference type="KEGG" id="ccl:Clocl_2294"/>
<reference evidence="4" key="1">
    <citation type="submission" date="2011-12" db="EMBL/GenBank/DDBJ databases">
        <title>Complete sequence of Clostridium clariflavum DSM 19732.</title>
        <authorList>
            <consortium name="US DOE Joint Genome Institute"/>
            <person name="Lucas S."/>
            <person name="Han J."/>
            <person name="Lapidus A."/>
            <person name="Cheng J.-F."/>
            <person name="Goodwin L."/>
            <person name="Pitluck S."/>
            <person name="Peters L."/>
            <person name="Teshima H."/>
            <person name="Detter J.C."/>
            <person name="Han C."/>
            <person name="Tapia R."/>
            <person name="Land M."/>
            <person name="Hauser L."/>
            <person name="Kyrpides N."/>
            <person name="Ivanova N."/>
            <person name="Pagani I."/>
            <person name="Kitzmiller T."/>
            <person name="Lynd L."/>
            <person name="Izquierdo J."/>
            <person name="Woyke T."/>
        </authorList>
    </citation>
    <scope>NUCLEOTIDE SEQUENCE [LARGE SCALE GENOMIC DNA]</scope>
    <source>
        <strain evidence="4">DSM 19732 / NBRC 101661 / EBR45</strain>
    </source>
</reference>
<keyword evidence="4" id="KW-1185">Reference proteome</keyword>
<evidence type="ECO:0000259" key="2">
    <source>
        <dbReference type="PROSITE" id="PS51272"/>
    </source>
</evidence>
<evidence type="ECO:0000313" key="3">
    <source>
        <dbReference type="EMBL" id="AEV68881.1"/>
    </source>
</evidence>
<dbReference type="EMBL" id="CP003065">
    <property type="protein sequence ID" value="AEV68881.1"/>
    <property type="molecule type" value="Genomic_DNA"/>
</dbReference>
<evidence type="ECO:0000313" key="4">
    <source>
        <dbReference type="Proteomes" id="UP000005435"/>
    </source>
</evidence>
<dbReference type="PANTHER" id="PTHR43308">
    <property type="entry name" value="OUTER MEMBRANE PROTEIN ALPHA-RELATED"/>
    <property type="match status" value="1"/>
</dbReference>
<evidence type="ECO:0000256" key="1">
    <source>
        <dbReference type="ARBA" id="ARBA00022737"/>
    </source>
</evidence>
<dbReference type="STRING" id="720554.Clocl_2294"/>
<dbReference type="Proteomes" id="UP000005435">
    <property type="component" value="Chromosome"/>
</dbReference>
<dbReference type="PROSITE" id="PS51272">
    <property type="entry name" value="SLH"/>
    <property type="match status" value="3"/>
</dbReference>
<dbReference type="AlphaFoldDB" id="G8LYB2"/>
<accession>G8LYB2</accession>
<feature type="domain" description="SLH" evidence="2">
    <location>
        <begin position="86"/>
        <end position="144"/>
    </location>
</feature>
<dbReference type="eggNOG" id="COG5492">
    <property type="taxonomic scope" value="Bacteria"/>
</dbReference>
<dbReference type="OrthoDB" id="5845122at2"/>
<dbReference type="Pfam" id="PF00395">
    <property type="entry name" value="SLH"/>
    <property type="match status" value="2"/>
</dbReference>
<name>G8LYB2_ACECE</name>
<reference evidence="3 4" key="2">
    <citation type="journal article" date="2012" name="Stand. Genomic Sci.">
        <title>Complete Genome Sequence of Clostridium clariflavum DSM 19732.</title>
        <authorList>
            <person name="Izquierdo J.A."/>
            <person name="Goodwin L."/>
            <person name="Davenport K.W."/>
            <person name="Teshima H."/>
            <person name="Bruce D."/>
            <person name="Detter C."/>
            <person name="Tapia R."/>
            <person name="Han S."/>
            <person name="Land M."/>
            <person name="Hauser L."/>
            <person name="Jeffries C.D."/>
            <person name="Han J."/>
            <person name="Pitluck S."/>
            <person name="Nolan M."/>
            <person name="Chen A."/>
            <person name="Huntemann M."/>
            <person name="Mavromatis K."/>
            <person name="Mikhailova N."/>
            <person name="Liolios K."/>
            <person name="Woyke T."/>
            <person name="Lynd L.R."/>
        </authorList>
    </citation>
    <scope>NUCLEOTIDE SEQUENCE [LARGE SCALE GENOMIC DNA]</scope>
    <source>
        <strain evidence="4">DSM 19732 / NBRC 101661 / EBR45</strain>
    </source>
</reference>
<gene>
    <name evidence="3" type="ordered locus">Clocl_2294</name>
</gene>
<dbReference type="InterPro" id="IPR001119">
    <property type="entry name" value="SLH_dom"/>
</dbReference>